<sequence>MGGSSGSEYDSGSDSGRSNRSHKKEKKDKNKKDKKDKDHKGKDKDDKDDKDKKGKKEDKDHKDEKDKKDKKDKKDDDKHKTSSPIPGQIAHALSGTALGGLAQEFLQGGGGHGLHREGSAPAAGHGSAPTIPSNPSTGSGTGASGQRIPCTTTDSFPIQAAGPSPPFVDSTGQPVYVGSALISGTNVQPCRITPSGCFIASDGIEAPHTGRYDLLPLTDAMEWVPASGGAPPAGKRVVEGGIENGSSLYHACARVNSVMLPGKAGAAVGGAQIPAAGGAHFFSQDYFVLCWKD</sequence>
<evidence type="ECO:0000256" key="1">
    <source>
        <dbReference type="SAM" id="MobiDB-lite"/>
    </source>
</evidence>
<accession>A0A8H3GMR2</accession>
<gene>
    <name evidence="2" type="ORF">RDB_LOCUS161395</name>
</gene>
<name>A0A8H3GMR2_9AGAM</name>
<dbReference type="InterPro" id="IPR006616">
    <property type="entry name" value="DM9_repeat"/>
</dbReference>
<proteinExistence type="predicted"/>
<dbReference type="Pfam" id="PF11901">
    <property type="entry name" value="DM9"/>
    <property type="match status" value="1"/>
</dbReference>
<dbReference type="EMBL" id="CAJMWS010000768">
    <property type="protein sequence ID" value="CAE6462272.1"/>
    <property type="molecule type" value="Genomic_DNA"/>
</dbReference>
<dbReference type="Proteomes" id="UP000663846">
    <property type="component" value="Unassembled WGS sequence"/>
</dbReference>
<evidence type="ECO:0000313" key="3">
    <source>
        <dbReference type="Proteomes" id="UP000663846"/>
    </source>
</evidence>
<reference evidence="2" key="1">
    <citation type="submission" date="2021-01" db="EMBL/GenBank/DDBJ databases">
        <authorList>
            <person name="Kaushik A."/>
        </authorList>
    </citation>
    <scope>NUCLEOTIDE SEQUENCE</scope>
    <source>
        <strain evidence="2">AG1-1C</strain>
    </source>
</reference>
<feature type="compositionally biased region" description="Basic and acidic residues" evidence="1">
    <location>
        <begin position="27"/>
        <end position="80"/>
    </location>
</feature>
<feature type="compositionally biased region" description="Low complexity" evidence="1">
    <location>
        <begin position="119"/>
        <end position="129"/>
    </location>
</feature>
<evidence type="ECO:0008006" key="4">
    <source>
        <dbReference type="Google" id="ProtNLM"/>
    </source>
</evidence>
<organism evidence="2 3">
    <name type="scientific">Rhizoctonia solani</name>
    <dbReference type="NCBI Taxonomy" id="456999"/>
    <lineage>
        <taxon>Eukaryota</taxon>
        <taxon>Fungi</taxon>
        <taxon>Dikarya</taxon>
        <taxon>Basidiomycota</taxon>
        <taxon>Agaricomycotina</taxon>
        <taxon>Agaricomycetes</taxon>
        <taxon>Cantharellales</taxon>
        <taxon>Ceratobasidiaceae</taxon>
        <taxon>Rhizoctonia</taxon>
    </lineage>
</organism>
<feature type="region of interest" description="Disordered" evidence="1">
    <location>
        <begin position="107"/>
        <end position="168"/>
    </location>
</feature>
<feature type="compositionally biased region" description="Low complexity" evidence="1">
    <location>
        <begin position="1"/>
        <end position="18"/>
    </location>
</feature>
<evidence type="ECO:0000313" key="2">
    <source>
        <dbReference type="EMBL" id="CAE6462272.1"/>
    </source>
</evidence>
<dbReference type="AlphaFoldDB" id="A0A8H3GMR2"/>
<protein>
    <recommendedName>
        <fullName evidence="4">DUF3421 domain-containing protein</fullName>
    </recommendedName>
</protein>
<comment type="caution">
    <text evidence="2">The sequence shown here is derived from an EMBL/GenBank/DDBJ whole genome shotgun (WGS) entry which is preliminary data.</text>
</comment>
<feature type="region of interest" description="Disordered" evidence="1">
    <location>
        <begin position="1"/>
        <end position="89"/>
    </location>
</feature>